<dbReference type="Pfam" id="PF02453">
    <property type="entry name" value="Reticulon"/>
    <property type="match status" value="2"/>
</dbReference>
<feature type="compositionally biased region" description="Polar residues" evidence="7">
    <location>
        <begin position="31"/>
        <end position="42"/>
    </location>
</feature>
<dbReference type="PROSITE" id="PS50845">
    <property type="entry name" value="RETICULON"/>
    <property type="match status" value="1"/>
</dbReference>
<dbReference type="GO" id="GO:0030182">
    <property type="term" value="P:neuron differentiation"/>
    <property type="evidence" value="ECO:0007669"/>
    <property type="project" value="TreeGrafter"/>
</dbReference>
<evidence type="ECO:0000313" key="10">
    <source>
        <dbReference type="Proteomes" id="UP000736164"/>
    </source>
</evidence>
<feature type="domain" description="Reticulon" evidence="8">
    <location>
        <begin position="246"/>
        <end position="465"/>
    </location>
</feature>
<dbReference type="GO" id="GO:0071787">
    <property type="term" value="P:endoplasmic reticulum tubular network formation"/>
    <property type="evidence" value="ECO:0007669"/>
    <property type="project" value="TreeGrafter"/>
</dbReference>
<keyword evidence="10" id="KW-1185">Reference proteome</keyword>
<accession>A0A8J7NSV4</accession>
<dbReference type="PANTHER" id="PTHR45799">
    <property type="entry name" value="RETICULON-LIKE PROTEIN"/>
    <property type="match status" value="1"/>
</dbReference>
<feature type="transmembrane region" description="Helical" evidence="6">
    <location>
        <begin position="404"/>
        <end position="425"/>
    </location>
</feature>
<dbReference type="InterPro" id="IPR003388">
    <property type="entry name" value="Reticulon"/>
</dbReference>
<feature type="compositionally biased region" description="Polar residues" evidence="7">
    <location>
        <begin position="183"/>
        <end position="220"/>
    </location>
</feature>
<evidence type="ECO:0000256" key="3">
    <source>
        <dbReference type="ARBA" id="ARBA00022824"/>
    </source>
</evidence>
<dbReference type="PANTHER" id="PTHR45799:SF7">
    <property type="entry name" value="RETICULON"/>
    <property type="match status" value="1"/>
</dbReference>
<keyword evidence="4 6" id="KW-1133">Transmembrane helix</keyword>
<feature type="non-terminal residue" evidence="9">
    <location>
        <position position="1"/>
    </location>
</feature>
<dbReference type="GO" id="GO:0005789">
    <property type="term" value="C:endoplasmic reticulum membrane"/>
    <property type="evidence" value="ECO:0007669"/>
    <property type="project" value="UniProtKB-SubCell"/>
</dbReference>
<dbReference type="Proteomes" id="UP000736164">
    <property type="component" value="Unassembled WGS sequence"/>
</dbReference>
<comment type="subcellular location">
    <subcellularLocation>
        <location evidence="1 6">Endoplasmic reticulum membrane</location>
        <topology evidence="1 6">Multi-pass membrane protein</topology>
    </subcellularLocation>
</comment>
<dbReference type="AlphaFoldDB" id="A0A8J7NSV4"/>
<proteinExistence type="predicted"/>
<feature type="non-terminal residue" evidence="9">
    <location>
        <position position="520"/>
    </location>
</feature>
<dbReference type="GO" id="GO:0007420">
    <property type="term" value="P:brain development"/>
    <property type="evidence" value="ECO:0007669"/>
    <property type="project" value="TreeGrafter"/>
</dbReference>
<dbReference type="EMBL" id="JAAWVO010043183">
    <property type="protein sequence ID" value="MBN3319077.1"/>
    <property type="molecule type" value="Genomic_DNA"/>
</dbReference>
<reference evidence="9" key="1">
    <citation type="journal article" date="2021" name="Cell">
        <title>Tracing the genetic footprints of vertebrate landing in non-teleost ray-finned fishes.</title>
        <authorList>
            <person name="Bi X."/>
            <person name="Wang K."/>
            <person name="Yang L."/>
            <person name="Pan H."/>
            <person name="Jiang H."/>
            <person name="Wei Q."/>
            <person name="Fang M."/>
            <person name="Yu H."/>
            <person name="Zhu C."/>
            <person name="Cai Y."/>
            <person name="He Y."/>
            <person name="Gan X."/>
            <person name="Zeng H."/>
            <person name="Yu D."/>
            <person name="Zhu Y."/>
            <person name="Jiang H."/>
            <person name="Qiu Q."/>
            <person name="Yang H."/>
            <person name="Zhang Y.E."/>
            <person name="Wang W."/>
            <person name="Zhu M."/>
            <person name="He S."/>
            <person name="Zhang G."/>
        </authorList>
    </citation>
    <scope>NUCLEOTIDE SEQUENCE</scope>
    <source>
        <strain evidence="9">Allg_001</strain>
    </source>
</reference>
<keyword evidence="3 6" id="KW-0256">Endoplasmic reticulum</keyword>
<evidence type="ECO:0000256" key="4">
    <source>
        <dbReference type="ARBA" id="ARBA00022989"/>
    </source>
</evidence>
<dbReference type="GO" id="GO:0043005">
    <property type="term" value="C:neuron projection"/>
    <property type="evidence" value="ECO:0007669"/>
    <property type="project" value="TreeGrafter"/>
</dbReference>
<evidence type="ECO:0000313" key="9">
    <source>
        <dbReference type="EMBL" id="MBN3319077.1"/>
    </source>
</evidence>
<organism evidence="9 10">
    <name type="scientific">Atractosteus spatula</name>
    <name type="common">Alligator gar</name>
    <name type="synonym">Lepisosteus spatula</name>
    <dbReference type="NCBI Taxonomy" id="7917"/>
    <lineage>
        <taxon>Eukaryota</taxon>
        <taxon>Metazoa</taxon>
        <taxon>Chordata</taxon>
        <taxon>Craniata</taxon>
        <taxon>Vertebrata</taxon>
        <taxon>Euteleostomi</taxon>
        <taxon>Actinopterygii</taxon>
        <taxon>Neopterygii</taxon>
        <taxon>Holostei</taxon>
        <taxon>Semionotiformes</taxon>
        <taxon>Lepisosteidae</taxon>
        <taxon>Atractosteus</taxon>
    </lineage>
</organism>
<dbReference type="Gene3D" id="1.20.5.2480">
    <property type="match status" value="1"/>
</dbReference>
<evidence type="ECO:0000256" key="1">
    <source>
        <dbReference type="ARBA" id="ARBA00004477"/>
    </source>
</evidence>
<evidence type="ECO:0000256" key="2">
    <source>
        <dbReference type="ARBA" id="ARBA00022692"/>
    </source>
</evidence>
<gene>
    <name evidence="9" type="primary">Rtn2</name>
    <name evidence="9" type="ORF">GTO95_0009007</name>
</gene>
<evidence type="ECO:0000256" key="5">
    <source>
        <dbReference type="ARBA" id="ARBA00023136"/>
    </source>
</evidence>
<feature type="region of interest" description="Disordered" evidence="7">
    <location>
        <begin position="453"/>
        <end position="475"/>
    </location>
</feature>
<keyword evidence="2 6" id="KW-0812">Transmembrane</keyword>
<evidence type="ECO:0000256" key="7">
    <source>
        <dbReference type="SAM" id="MobiDB-lite"/>
    </source>
</evidence>
<evidence type="ECO:0000256" key="6">
    <source>
        <dbReference type="RuleBase" id="RU210713"/>
    </source>
</evidence>
<feature type="transmembrane region" description="Helical" evidence="6">
    <location>
        <begin position="283"/>
        <end position="299"/>
    </location>
</feature>
<sequence>MSRTDTVETLLPESPQADTSFQHLTREAQVSEPSADSLTRDTWVSEPSADSLTRDTWVSEPSADSLTRDTWVSEPSADSLTRDTWVSEPSADSLTRDTWVSEPSADSLTRDTWVSEPSADSLTRDTWVSEPSADSLTRDTWVSEPSADSLTRDTWVSEPSADRLAQDTWVSEPSADSERMTPGDSSPAQSSTTLPCRSESQQGNTGSDAESFEYQDSSSRGQKKCRGEDRRAARKHRGPARMASKVSELIYWKDAQRTGVVFTGLVVSLIALSQLSIISVGSNLAFAVLCVTITLRLYYKTLQALHKSDGANPFQWYLDYDISVSKELTQRCMDRVVLMATTAATELRRLFLVDNFLDSFKPHCLPCGQDLRESHAIIALVNWSIFYHSSFALLMYLLTYIGAVFNGLTLLIMAVICAFSLPLLYRQHQTQIDQYVGLVTGLITDITNKRKFQVPNPKNSEEKGDTRGASPSRTRRLSCLRAPLLPGVRGYGKGFERQDLKAEVDGRVGLQFAKTIGVHL</sequence>
<evidence type="ECO:0000259" key="8">
    <source>
        <dbReference type="PROSITE" id="PS50845"/>
    </source>
</evidence>
<dbReference type="InterPro" id="IPR046964">
    <property type="entry name" value="RTN1-4"/>
</dbReference>
<protein>
    <recommendedName>
        <fullName evidence="6">Reticulon</fullName>
    </recommendedName>
</protein>
<comment type="caution">
    <text evidence="9">The sequence shown here is derived from an EMBL/GenBank/DDBJ whole genome shotgun (WGS) entry which is preliminary data.</text>
</comment>
<name>A0A8J7NSV4_ATRSP</name>
<feature type="region of interest" description="Disordered" evidence="7">
    <location>
        <begin position="1"/>
        <end position="240"/>
    </location>
</feature>
<dbReference type="GO" id="GO:0014069">
    <property type="term" value="C:postsynaptic density"/>
    <property type="evidence" value="ECO:0007669"/>
    <property type="project" value="TreeGrafter"/>
</dbReference>
<keyword evidence="5 6" id="KW-0472">Membrane</keyword>
<feature type="transmembrane region" description="Helical" evidence="6">
    <location>
        <begin position="376"/>
        <end position="398"/>
    </location>
</feature>